<keyword evidence="6" id="KW-0539">Nucleus</keyword>
<keyword evidence="3" id="KW-0805">Transcription regulation</keyword>
<dbReference type="PANTHER" id="PTHR31221">
    <property type="entry name" value="WRKY TRANSCRIPTION FACTOR PROTEIN 1-RELATED"/>
    <property type="match status" value="1"/>
</dbReference>
<evidence type="ECO:0000313" key="9">
    <source>
        <dbReference type="Proteomes" id="UP001515500"/>
    </source>
</evidence>
<dbReference type="Pfam" id="PF03106">
    <property type="entry name" value="WRKY"/>
    <property type="match status" value="2"/>
</dbReference>
<feature type="compositionally biased region" description="Basic and acidic residues" evidence="7">
    <location>
        <begin position="41"/>
        <end position="61"/>
    </location>
</feature>
<feature type="region of interest" description="Disordered" evidence="7">
    <location>
        <begin position="485"/>
        <end position="504"/>
    </location>
</feature>
<dbReference type="RefSeq" id="XP_039116052.1">
    <property type="nucleotide sequence ID" value="XM_039260118.1"/>
</dbReference>
<dbReference type="Proteomes" id="UP001515500">
    <property type="component" value="Chromosome 3"/>
</dbReference>
<dbReference type="AlphaFoldDB" id="A0AB40AMG7"/>
<dbReference type="PROSITE" id="PS50811">
    <property type="entry name" value="WRKY"/>
    <property type="match status" value="2"/>
</dbReference>
<feature type="compositionally biased region" description="Acidic residues" evidence="7">
    <location>
        <begin position="375"/>
        <end position="390"/>
    </location>
</feature>
<dbReference type="GO" id="GO:0003700">
    <property type="term" value="F:DNA-binding transcription factor activity"/>
    <property type="evidence" value="ECO:0007669"/>
    <property type="project" value="InterPro"/>
</dbReference>
<dbReference type="InterPro" id="IPR003657">
    <property type="entry name" value="WRKY_dom"/>
</dbReference>
<evidence type="ECO:0000256" key="3">
    <source>
        <dbReference type="ARBA" id="ARBA00023015"/>
    </source>
</evidence>
<dbReference type="InterPro" id="IPR036576">
    <property type="entry name" value="WRKY_dom_sf"/>
</dbReference>
<proteinExistence type="predicted"/>
<comment type="subcellular location">
    <subcellularLocation>
        <location evidence="1">Nucleus</location>
    </subcellularLocation>
</comment>
<reference evidence="10" key="1">
    <citation type="submission" date="2025-08" db="UniProtKB">
        <authorList>
            <consortium name="RefSeq"/>
        </authorList>
    </citation>
    <scope>IDENTIFICATION</scope>
</reference>
<dbReference type="GO" id="GO:0043565">
    <property type="term" value="F:sequence-specific DNA binding"/>
    <property type="evidence" value="ECO:0007669"/>
    <property type="project" value="InterPro"/>
</dbReference>
<dbReference type="PANTHER" id="PTHR31221:SF338">
    <property type="entry name" value="OS08G0499300 PROTEIN"/>
    <property type="match status" value="1"/>
</dbReference>
<evidence type="ECO:0000256" key="1">
    <source>
        <dbReference type="ARBA" id="ARBA00004123"/>
    </source>
</evidence>
<evidence type="ECO:0000313" key="10">
    <source>
        <dbReference type="RefSeq" id="XP_039116052.1"/>
    </source>
</evidence>
<accession>A0AB40AMG7</accession>
<protein>
    <submittedName>
        <fullName evidence="10">Probable WRKY transcription factor 2 isoform X1</fullName>
    </submittedName>
</protein>
<dbReference type="Gene3D" id="2.20.25.80">
    <property type="entry name" value="WRKY domain"/>
    <property type="match status" value="2"/>
</dbReference>
<dbReference type="FunFam" id="2.20.25.80:FF:000001">
    <property type="entry name" value="WRKY transcription factor 33"/>
    <property type="match status" value="1"/>
</dbReference>
<dbReference type="GO" id="GO:0005634">
    <property type="term" value="C:nucleus"/>
    <property type="evidence" value="ECO:0007669"/>
    <property type="project" value="UniProtKB-SubCell"/>
</dbReference>
<keyword evidence="5" id="KW-0804">Transcription</keyword>
<evidence type="ECO:0000259" key="8">
    <source>
        <dbReference type="PROSITE" id="PS50811"/>
    </source>
</evidence>
<evidence type="ECO:0000256" key="7">
    <source>
        <dbReference type="SAM" id="MobiDB-lite"/>
    </source>
</evidence>
<evidence type="ECO:0000256" key="5">
    <source>
        <dbReference type="ARBA" id="ARBA00023163"/>
    </source>
</evidence>
<dbReference type="GeneID" id="120251557"/>
<dbReference type="SUPFAM" id="SSF118290">
    <property type="entry name" value="WRKY DNA-binding domain"/>
    <property type="match status" value="2"/>
</dbReference>
<evidence type="ECO:0000256" key="6">
    <source>
        <dbReference type="ARBA" id="ARBA00023242"/>
    </source>
</evidence>
<keyword evidence="2" id="KW-0677">Repeat</keyword>
<organism evidence="9 10">
    <name type="scientific">Dioscorea cayennensis subsp. rotundata</name>
    <name type="common">White Guinea yam</name>
    <name type="synonym">Dioscorea rotundata</name>
    <dbReference type="NCBI Taxonomy" id="55577"/>
    <lineage>
        <taxon>Eukaryota</taxon>
        <taxon>Viridiplantae</taxon>
        <taxon>Streptophyta</taxon>
        <taxon>Embryophyta</taxon>
        <taxon>Tracheophyta</taxon>
        <taxon>Spermatophyta</taxon>
        <taxon>Magnoliopsida</taxon>
        <taxon>Liliopsida</taxon>
        <taxon>Dioscoreales</taxon>
        <taxon>Dioscoreaceae</taxon>
        <taxon>Dioscorea</taxon>
    </lineage>
</organism>
<feature type="compositionally biased region" description="Low complexity" evidence="7">
    <location>
        <begin position="493"/>
        <end position="504"/>
    </location>
</feature>
<feature type="region of interest" description="Disordered" evidence="7">
    <location>
        <begin position="366"/>
        <end position="396"/>
    </location>
</feature>
<dbReference type="SMART" id="SM00774">
    <property type="entry name" value="WRKY"/>
    <property type="match status" value="2"/>
</dbReference>
<keyword evidence="9" id="KW-1185">Reference proteome</keyword>
<feature type="domain" description="WRKY" evidence="8">
    <location>
        <begin position="423"/>
        <end position="488"/>
    </location>
</feature>
<sequence>MDGWDDNSVIGGWPPTSISNFLNDDFSLKFTPLIEDDHDVPRMKTDKQKLDSSTAKEDDGFRFSSGPSVEISKIDVHKPIARSGLSERRPAWSGFTTPKINTTRIISAKLDSTTSEVRSPYLTISPGLSPTTLLDSPKLLSNMAQLSPTTGKLSYNKYDNTELVSATRIPDKARDHHTLEEVPELFAFKSHPEPYSSYFASADNKQSLTSIGETAITFQTNLNLQTGLSNSSEISNPLEKVIDSFQSSDNSPPLNDQKDAEVIIAEQAEDGYSWWKYGQKQVKGCDYPRTYYRCAHLNCPMKKKVEQSHEHRITKIIYKGAHNHIKPPLSHWVPAPDYLENMASQIDLDGNLLTTTTQDYNQCATSEFGDPSISSDEEDDWGACDGEKEEAESKRRKIDASVIDMSTASSGAHEPRVVVQTTSEIDVLDDGYRWRKYGQKVVKGNPNPRSYYKCTNPGCSVRKHVERASNDLKSVITSYEGKHNHDIPAARGNNHSNSTSSIATTSAISRPQLLRKRPELTLAQDSLTTSDGFSLAIRQQGLNNLGVMELSMGTPMKVSELHQVHPLLSVNGKYYRVNNTKQRTNQMPLEDSGQTKSRMQQNHWFITR</sequence>
<feature type="region of interest" description="Disordered" evidence="7">
    <location>
        <begin position="41"/>
        <end position="62"/>
    </location>
</feature>
<dbReference type="FunFam" id="2.20.25.80:FF:000006">
    <property type="entry name" value="WRKY transcription factor"/>
    <property type="match status" value="1"/>
</dbReference>
<keyword evidence="4" id="KW-0238">DNA-binding</keyword>
<dbReference type="InterPro" id="IPR044810">
    <property type="entry name" value="WRKY_plant"/>
</dbReference>
<gene>
    <name evidence="10" type="primary">LOC120251557</name>
</gene>
<name>A0AB40AMG7_DIOCR</name>
<evidence type="ECO:0000256" key="2">
    <source>
        <dbReference type="ARBA" id="ARBA00022737"/>
    </source>
</evidence>
<evidence type="ECO:0000256" key="4">
    <source>
        <dbReference type="ARBA" id="ARBA00023125"/>
    </source>
</evidence>
<feature type="domain" description="WRKY" evidence="8">
    <location>
        <begin position="269"/>
        <end position="327"/>
    </location>
</feature>